<comment type="caution">
    <text evidence="1">The sequence shown here is derived from an EMBL/GenBank/DDBJ whole genome shotgun (WGS) entry which is preliminary data.</text>
</comment>
<name>A0A426Q409_9CORY</name>
<dbReference type="Proteomes" id="UP000278422">
    <property type="component" value="Unassembled WGS sequence"/>
</dbReference>
<proteinExistence type="predicted"/>
<keyword evidence="2" id="KW-1185">Reference proteome</keyword>
<evidence type="ECO:0000313" key="1">
    <source>
        <dbReference type="EMBL" id="RRQ03549.1"/>
    </source>
</evidence>
<dbReference type="EMBL" id="PQNQ01000017">
    <property type="protein sequence ID" value="RRQ03549.1"/>
    <property type="molecule type" value="Genomic_DNA"/>
</dbReference>
<organism evidence="1 2">
    <name type="scientific">Corynebacterium bovis</name>
    <dbReference type="NCBI Taxonomy" id="36808"/>
    <lineage>
        <taxon>Bacteria</taxon>
        <taxon>Bacillati</taxon>
        <taxon>Actinomycetota</taxon>
        <taxon>Actinomycetes</taxon>
        <taxon>Mycobacteriales</taxon>
        <taxon>Corynebacteriaceae</taxon>
        <taxon>Corynebacterium</taxon>
    </lineage>
</organism>
<reference evidence="1 2" key="1">
    <citation type="submission" date="2018-01" db="EMBL/GenBank/DDBJ databases">
        <title>Twenty Corynebacterium bovis Genomes.</title>
        <authorList>
            <person name="Gulvik C.A."/>
        </authorList>
    </citation>
    <scope>NUCLEOTIDE SEQUENCE [LARGE SCALE GENOMIC DNA]</scope>
    <source>
        <strain evidence="1 2">16-2004</strain>
    </source>
</reference>
<protein>
    <submittedName>
        <fullName evidence="1">Toxin</fullName>
    </submittedName>
</protein>
<evidence type="ECO:0000313" key="2">
    <source>
        <dbReference type="Proteomes" id="UP000278422"/>
    </source>
</evidence>
<accession>A0A426Q409</accession>
<sequence>MSPDGHRLALHRSARKHFRRDHLTDEAVIHAVDHALSSRPLDDESNPRRWLILGVDPAGRVLELVLLIFDDGASLIIHAMKARKQYISDI</sequence>
<dbReference type="AlphaFoldDB" id="A0A426Q409"/>
<gene>
    <name evidence="1" type="ORF">CXF42_07015</name>
</gene>